<keyword evidence="4 6" id="KW-1133">Transmembrane helix</keyword>
<feature type="transmembrane region" description="Helical" evidence="6">
    <location>
        <begin position="296"/>
        <end position="315"/>
    </location>
</feature>
<dbReference type="PRINTS" id="PR01036">
    <property type="entry name" value="TCRTETB"/>
</dbReference>
<feature type="transmembrane region" description="Helical" evidence="6">
    <location>
        <begin position="223"/>
        <end position="243"/>
    </location>
</feature>
<dbReference type="PATRIC" id="fig|1423807.3.peg.412"/>
<feature type="transmembrane region" description="Helical" evidence="6">
    <location>
        <begin position="430"/>
        <end position="451"/>
    </location>
</feature>
<evidence type="ECO:0000313" key="8">
    <source>
        <dbReference type="EMBL" id="KRM11867.1"/>
    </source>
</evidence>
<feature type="transmembrane region" description="Helical" evidence="6">
    <location>
        <begin position="101"/>
        <end position="120"/>
    </location>
</feature>
<dbReference type="InterPro" id="IPR020846">
    <property type="entry name" value="MFS_dom"/>
</dbReference>
<dbReference type="SUPFAM" id="SSF103473">
    <property type="entry name" value="MFS general substrate transporter"/>
    <property type="match status" value="2"/>
</dbReference>
<name>A0A0R1W793_9LACO</name>
<feature type="domain" description="Major facilitator superfamily (MFS) profile" evidence="7">
    <location>
        <begin position="6"/>
        <end position="456"/>
    </location>
</feature>
<dbReference type="AlphaFoldDB" id="A0A0R1W793"/>
<keyword evidence="5 6" id="KW-0472">Membrane</keyword>
<gene>
    <name evidence="8" type="ORF">FD16_GL000406</name>
</gene>
<dbReference type="STRING" id="1423807.FD16_GL000406"/>
<protein>
    <submittedName>
        <fullName evidence="8">Transport protein</fullName>
    </submittedName>
</protein>
<feature type="transmembrane region" description="Helical" evidence="6">
    <location>
        <begin position="264"/>
        <end position="284"/>
    </location>
</feature>
<evidence type="ECO:0000256" key="6">
    <source>
        <dbReference type="SAM" id="Phobius"/>
    </source>
</evidence>
<feature type="transmembrane region" description="Helical" evidence="6">
    <location>
        <begin position="127"/>
        <end position="144"/>
    </location>
</feature>
<proteinExistence type="predicted"/>
<evidence type="ECO:0000256" key="2">
    <source>
        <dbReference type="ARBA" id="ARBA00022448"/>
    </source>
</evidence>
<comment type="caution">
    <text evidence="8">The sequence shown here is derived from an EMBL/GenBank/DDBJ whole genome shotgun (WGS) entry which is preliminary data.</text>
</comment>
<keyword evidence="3 6" id="KW-0812">Transmembrane</keyword>
<feature type="transmembrane region" description="Helical" evidence="6">
    <location>
        <begin position="322"/>
        <end position="343"/>
    </location>
</feature>
<evidence type="ECO:0000259" key="7">
    <source>
        <dbReference type="PROSITE" id="PS50850"/>
    </source>
</evidence>
<reference evidence="8 9" key="1">
    <citation type="journal article" date="2015" name="Genome Announc.">
        <title>Expanding the biotechnology potential of lactobacilli through comparative genomics of 213 strains and associated genera.</title>
        <authorList>
            <person name="Sun Z."/>
            <person name="Harris H.M."/>
            <person name="McCann A."/>
            <person name="Guo C."/>
            <person name="Argimon S."/>
            <person name="Zhang W."/>
            <person name="Yang X."/>
            <person name="Jeffery I.B."/>
            <person name="Cooney J.C."/>
            <person name="Kagawa T.F."/>
            <person name="Liu W."/>
            <person name="Song Y."/>
            <person name="Salvetti E."/>
            <person name="Wrobel A."/>
            <person name="Rasinkangas P."/>
            <person name="Parkhill J."/>
            <person name="Rea M.C."/>
            <person name="O'Sullivan O."/>
            <person name="Ritari J."/>
            <person name="Douillard F.P."/>
            <person name="Paul Ross R."/>
            <person name="Yang R."/>
            <person name="Briner A.E."/>
            <person name="Felis G.E."/>
            <person name="de Vos W.M."/>
            <person name="Barrangou R."/>
            <person name="Klaenhammer T.R."/>
            <person name="Caufield P.W."/>
            <person name="Cui Y."/>
            <person name="Zhang H."/>
            <person name="O'Toole P.W."/>
        </authorList>
    </citation>
    <scope>NUCLEOTIDE SEQUENCE [LARGE SCALE GENOMIC DNA]</scope>
    <source>
        <strain evidence="8 9">DSM 5007</strain>
    </source>
</reference>
<dbReference type="eggNOG" id="COG2814">
    <property type="taxonomic scope" value="Bacteria"/>
</dbReference>
<dbReference type="EMBL" id="AZGF01000013">
    <property type="protein sequence ID" value="KRM11867.1"/>
    <property type="molecule type" value="Genomic_DNA"/>
</dbReference>
<feature type="transmembrane region" description="Helical" evidence="6">
    <location>
        <begin position="192"/>
        <end position="211"/>
    </location>
</feature>
<dbReference type="GO" id="GO:0022857">
    <property type="term" value="F:transmembrane transporter activity"/>
    <property type="evidence" value="ECO:0007669"/>
    <property type="project" value="InterPro"/>
</dbReference>
<dbReference type="Pfam" id="PF07690">
    <property type="entry name" value="MFS_1"/>
    <property type="match status" value="1"/>
</dbReference>
<evidence type="ECO:0000256" key="5">
    <source>
        <dbReference type="ARBA" id="ARBA00023136"/>
    </source>
</evidence>
<keyword evidence="9" id="KW-1185">Reference proteome</keyword>
<accession>A0A0R1W793</accession>
<evidence type="ECO:0000313" key="9">
    <source>
        <dbReference type="Proteomes" id="UP000051820"/>
    </source>
</evidence>
<feature type="transmembrane region" description="Helical" evidence="6">
    <location>
        <begin position="156"/>
        <end position="180"/>
    </location>
</feature>
<evidence type="ECO:0000256" key="1">
    <source>
        <dbReference type="ARBA" id="ARBA00004651"/>
    </source>
</evidence>
<dbReference type="InterPro" id="IPR036259">
    <property type="entry name" value="MFS_trans_sf"/>
</dbReference>
<dbReference type="InterPro" id="IPR011701">
    <property type="entry name" value="MFS"/>
</dbReference>
<evidence type="ECO:0000256" key="3">
    <source>
        <dbReference type="ARBA" id="ARBA00022692"/>
    </source>
</evidence>
<feature type="transmembrane region" description="Helical" evidence="6">
    <location>
        <begin position="71"/>
        <end position="95"/>
    </location>
</feature>
<dbReference type="Gene3D" id="1.20.1720.10">
    <property type="entry name" value="Multidrug resistance protein D"/>
    <property type="match status" value="1"/>
</dbReference>
<comment type="subcellular location">
    <subcellularLocation>
        <location evidence="1">Cell membrane</location>
        <topology evidence="1">Multi-pass membrane protein</topology>
    </subcellularLocation>
</comment>
<dbReference type="Proteomes" id="UP000051820">
    <property type="component" value="Unassembled WGS sequence"/>
</dbReference>
<dbReference type="PROSITE" id="PS50850">
    <property type="entry name" value="MFS"/>
    <property type="match status" value="1"/>
</dbReference>
<feature type="transmembrane region" description="Helical" evidence="6">
    <location>
        <begin position="397"/>
        <end position="418"/>
    </location>
</feature>
<feature type="transmembrane region" description="Helical" evidence="6">
    <location>
        <begin position="355"/>
        <end position="377"/>
    </location>
</feature>
<keyword evidence="2" id="KW-0813">Transport</keyword>
<evidence type="ECO:0000256" key="4">
    <source>
        <dbReference type="ARBA" id="ARBA00022989"/>
    </source>
</evidence>
<sequence>MRVKLAILSAGLLSFVGILVETSMNVTFPTLIKELHVSLSTVQWLTTGYLLLVTIVMSTTAYVMKRFDAKNIFIFAASFSLIGGILALVAPNFWILLVGRLIQAIATGLSTPLMFNLIFAKVPKQKLGVYSGMASVVISLAPALGPTYGGILTSIWSWRAIFIGVIPIIIIVGFFGISTINEKAIGIQKGTFDYIGAIALAIVFTSILLTFDQAGNYGWYSIRFWIGVILSVLFLGIFLLYANKGRRKLLDYRILKLPLLRLRLFNYFSLQLINIGMSFVLPLFAQTVLHCSAMQAGLMMLPGSLIGAITGPIAGRFYDQHGAFSPLLTSSILMLVGTLGFFFMTKSLTVMSTTFIYVVMRIGFNTGFGTAISDGSLQVSFKNKADQNSLFSMMQQYAGSLGTNVLSVVISATIVMHADRSTVINTMNGSHMAFLAVSILGILVLCSVIYAEMKYGHQRTDN</sequence>
<dbReference type="PANTHER" id="PTHR42718">
    <property type="entry name" value="MAJOR FACILITATOR SUPERFAMILY MULTIDRUG TRANSPORTER MFSC"/>
    <property type="match status" value="1"/>
</dbReference>
<dbReference type="GO" id="GO:0005886">
    <property type="term" value="C:plasma membrane"/>
    <property type="evidence" value="ECO:0007669"/>
    <property type="project" value="UniProtKB-SubCell"/>
</dbReference>
<feature type="transmembrane region" description="Helical" evidence="6">
    <location>
        <begin position="44"/>
        <end position="64"/>
    </location>
</feature>
<dbReference type="PANTHER" id="PTHR42718:SF9">
    <property type="entry name" value="MAJOR FACILITATOR SUPERFAMILY MULTIDRUG TRANSPORTER MFSC"/>
    <property type="match status" value="1"/>
</dbReference>
<organism evidence="8 9">
    <name type="scientific">Paucilactobacillus suebicus DSM 5007 = KCTC 3549</name>
    <dbReference type="NCBI Taxonomy" id="1423807"/>
    <lineage>
        <taxon>Bacteria</taxon>
        <taxon>Bacillati</taxon>
        <taxon>Bacillota</taxon>
        <taxon>Bacilli</taxon>
        <taxon>Lactobacillales</taxon>
        <taxon>Lactobacillaceae</taxon>
        <taxon>Paucilactobacillus</taxon>
    </lineage>
</organism>
<dbReference type="Gene3D" id="1.20.1250.20">
    <property type="entry name" value="MFS general substrate transporter like domains"/>
    <property type="match status" value="1"/>
</dbReference>